<dbReference type="AlphaFoldDB" id="A0AAN7P924"/>
<dbReference type="Proteomes" id="UP001333110">
    <property type="component" value="Unassembled WGS sequence"/>
</dbReference>
<evidence type="ECO:0008006" key="4">
    <source>
        <dbReference type="Google" id="ProtNLM"/>
    </source>
</evidence>
<accession>A0AAN7P924</accession>
<reference evidence="2 3" key="1">
    <citation type="journal article" date="2023" name="J. Hered.">
        <title>Chromosome-level genome of the wood stork (Mycteria americana) provides insight into avian chromosome evolution.</title>
        <authorList>
            <person name="Flamio R. Jr."/>
            <person name="Ramstad K.M."/>
        </authorList>
    </citation>
    <scope>NUCLEOTIDE SEQUENCE [LARGE SCALE GENOMIC DNA]</scope>
    <source>
        <strain evidence="2">JAX WOST 10</strain>
    </source>
</reference>
<protein>
    <recommendedName>
        <fullName evidence="4">Reverse transcriptase domain-containing protein</fullName>
    </recommendedName>
</protein>
<evidence type="ECO:0000313" key="2">
    <source>
        <dbReference type="EMBL" id="KAK4822653.1"/>
    </source>
</evidence>
<evidence type="ECO:0000313" key="3">
    <source>
        <dbReference type="Proteomes" id="UP001333110"/>
    </source>
</evidence>
<sequence>MPSITPSKDKTVLYYTTQKQVTCYRPDTEEVDEAIFRQLEEASHSQTLAEDFNHPNVRWKDNIARHKQSNRFPERTDDSFLTQVAEEPESAWKNPIGYGPGEKRGQREVVDVQGSLPPSSRMVHPSHQVTRGVPQGSILGPIMFNPFIHDLNRMNT</sequence>
<organism evidence="2 3">
    <name type="scientific">Mycteria americana</name>
    <name type="common">Wood stork</name>
    <dbReference type="NCBI Taxonomy" id="33587"/>
    <lineage>
        <taxon>Eukaryota</taxon>
        <taxon>Metazoa</taxon>
        <taxon>Chordata</taxon>
        <taxon>Craniata</taxon>
        <taxon>Vertebrata</taxon>
        <taxon>Euteleostomi</taxon>
        <taxon>Archelosauria</taxon>
        <taxon>Archosauria</taxon>
        <taxon>Dinosauria</taxon>
        <taxon>Saurischia</taxon>
        <taxon>Theropoda</taxon>
        <taxon>Coelurosauria</taxon>
        <taxon>Aves</taxon>
        <taxon>Neognathae</taxon>
        <taxon>Neoaves</taxon>
        <taxon>Aequornithes</taxon>
        <taxon>Ciconiiformes</taxon>
        <taxon>Ciconiidae</taxon>
        <taxon>Mycteria</taxon>
    </lineage>
</organism>
<feature type="region of interest" description="Disordered" evidence="1">
    <location>
        <begin position="87"/>
        <end position="106"/>
    </location>
</feature>
<keyword evidence="3" id="KW-1185">Reference proteome</keyword>
<evidence type="ECO:0000256" key="1">
    <source>
        <dbReference type="SAM" id="MobiDB-lite"/>
    </source>
</evidence>
<comment type="caution">
    <text evidence="2">The sequence shown here is derived from an EMBL/GenBank/DDBJ whole genome shotgun (WGS) entry which is preliminary data.</text>
</comment>
<proteinExistence type="predicted"/>
<gene>
    <name evidence="2" type="ORF">QYF61_018605</name>
</gene>
<name>A0AAN7P924_MYCAM</name>
<dbReference type="EMBL" id="JAUNZN010000004">
    <property type="protein sequence ID" value="KAK4822653.1"/>
    <property type="molecule type" value="Genomic_DNA"/>
</dbReference>